<evidence type="ECO:0000313" key="4">
    <source>
        <dbReference type="Proteomes" id="UP000504623"/>
    </source>
</evidence>
<sequence>MPISQKPALESSSLAIVRNVPTIRGINCSRRSISEFSSWQADTCATLLLPTLSHSDIRQEHVSLSQSETCLWRNSETKPIKDEGLSILGPNAQPLSERQIKRRMPLLILEMKEQHEGLFPKQMLAEYPLTSSRNVWPPPTGDLDTPALQTGWNTEGKPQQLHICQQLLYVKTLGGNLQQKYSQLFWGLPSLHSESLVANVLVSGSCLPLESSFVLFNGICKHLIVQEQDKELPAYPKTHPLGNPSVHFQHLPPTQSQSHSLHVSQIQPQTHLQPSLPILPSTSVPEIRACGVCFHRPQNETKSDLSHKFQHLERHLLKKQQESLWGLAHVFQRSQEAFCPPAPSLPLVSQSSQACAPVSIISGHFPVNTEPQEKLVLHVPKKLVPHECLHICREQESLALMQPLCRLIETSQQNCRHTHSQCSGFKDQSSTDLEEFELNYSGIILDRSSSKFPLKKGLGNSFGHSLVKGSSRVSENYVANSLGTISEETQGDWVCHSRKDLGNKSLNISQESIDEEQMKWSLNLHLFKKFWQISECKIPVSVCRSWLADESMLPLSDNMENTNVAPSAGRKCCQINPLKLTFLDPDTRHMLEDHIIQFRVSQKWGLPLKVRESIRFYTLREAKSWPLPQFDIPSSVTSTSGINSKVKVSKPLGRNPQALQGDSELTNSIPILDCLQTTTSPVGKEEQEAPKQSLSNISHALVDDFQTTEDGKQSFMTPKYSIIDKMNQNKTVQYPTIPNRHSELPTNQAGVGHESRDNKLVSPSDRVETLQGKNLEENLEHFSMANVSREIFKAEELLALESQSRDILTTKELENYQMINVDTNKAETTFTTVVPPLSRMSVPQDPELSYLQKPLVSELKFKLEGQEHSQVQSYSTNTSLTSDSMDSTSFLMHAQSVPWGYIEVSQGLNVHAECKSISMEQRQKSWTSKYVFGKWDDENFSPTAGRVNLQRPRAGQYRKEDLGLGTSKARTKSYPIQVKKSETRESNSDQYLSQKEESPQENFFRKKMRQFFQWIHSKKQDSLLQKAKFVLASVQNQDSGESMNCGDSEAQELMAAIGNMLEEKLGCRQGLQQTAAPHATEGRSSNNRILTSPEQREVSNTNPGSQKAVPVSQSSPTHDKQIRDRNIYPQKLKRFKDQLLSYSPSPSPREPVSHEDPSTMHQICQVPQATLLNVEGTVLRDLSLLFRQKMLLQHFQGGKCPPIE</sequence>
<reference evidence="5" key="1">
    <citation type="submission" date="2025-08" db="UniProtKB">
        <authorList>
            <consortium name="RefSeq"/>
        </authorList>
    </citation>
    <scope>IDENTIFICATION</scope>
    <source>
        <tissue evidence="5">Spleen</tissue>
    </source>
</reference>
<dbReference type="AlphaFoldDB" id="A0A9B0T3U3"/>
<evidence type="ECO:0000256" key="2">
    <source>
        <dbReference type="SAM" id="MobiDB-lite"/>
    </source>
</evidence>
<organism evidence="4 5">
    <name type="scientific">Chrysochloris asiatica</name>
    <name type="common">Cape golden mole</name>
    <dbReference type="NCBI Taxonomy" id="185453"/>
    <lineage>
        <taxon>Eukaryota</taxon>
        <taxon>Metazoa</taxon>
        <taxon>Chordata</taxon>
        <taxon>Craniata</taxon>
        <taxon>Vertebrata</taxon>
        <taxon>Euteleostomi</taxon>
        <taxon>Mammalia</taxon>
        <taxon>Eutheria</taxon>
        <taxon>Afrotheria</taxon>
        <taxon>Chrysochloridae</taxon>
        <taxon>Chrysochlorinae</taxon>
        <taxon>Chrysochloris</taxon>
    </lineage>
</organism>
<dbReference type="PANTHER" id="PTHR21859:SF51">
    <property type="entry name" value="RIKEN CDNA 1700014D04 GENE"/>
    <property type="match status" value="1"/>
</dbReference>
<dbReference type="Proteomes" id="UP000504623">
    <property type="component" value="Unplaced"/>
</dbReference>
<feature type="domain" description="SPATA31" evidence="3">
    <location>
        <begin position="165"/>
        <end position="546"/>
    </location>
</feature>
<feature type="region of interest" description="Disordered" evidence="2">
    <location>
        <begin position="978"/>
        <end position="999"/>
    </location>
</feature>
<gene>
    <name evidence="5" type="primary">LOC102818192</name>
</gene>
<keyword evidence="4" id="KW-1185">Reference proteome</keyword>
<dbReference type="OrthoDB" id="9616581at2759"/>
<accession>A0A9B0T3U3</accession>
<comment type="similarity">
    <text evidence="1">Belongs to the SPATA31 family.</text>
</comment>
<name>A0A9B0T3U3_CHRAS</name>
<evidence type="ECO:0000313" key="5">
    <source>
        <dbReference type="RefSeq" id="XP_006835076.1"/>
    </source>
</evidence>
<feature type="compositionally biased region" description="Polar residues" evidence="2">
    <location>
        <begin position="1082"/>
        <end position="1116"/>
    </location>
</feature>
<feature type="region of interest" description="Disordered" evidence="2">
    <location>
        <begin position="1071"/>
        <end position="1125"/>
    </location>
</feature>
<dbReference type="InterPro" id="IPR039509">
    <property type="entry name" value="SPATA31"/>
</dbReference>
<evidence type="ECO:0000256" key="1">
    <source>
        <dbReference type="ARBA" id="ARBA00035009"/>
    </source>
</evidence>
<dbReference type="RefSeq" id="XP_006835076.1">
    <property type="nucleotide sequence ID" value="XM_006835013.1"/>
</dbReference>
<feature type="region of interest" description="Disordered" evidence="2">
    <location>
        <begin position="736"/>
        <end position="763"/>
    </location>
</feature>
<dbReference type="Pfam" id="PF14650">
    <property type="entry name" value="FAM75"/>
    <property type="match status" value="1"/>
</dbReference>
<dbReference type="GeneID" id="102818192"/>
<protein>
    <submittedName>
        <fullName evidence="5">Spermatogenesis-associated protein 31D1-like</fullName>
    </submittedName>
</protein>
<dbReference type="PANTHER" id="PTHR21859">
    <property type="entry name" value="ACROSOME-SPECIFIC PROTEIN"/>
    <property type="match status" value="1"/>
</dbReference>
<evidence type="ECO:0000259" key="3">
    <source>
        <dbReference type="Pfam" id="PF14650"/>
    </source>
</evidence>
<proteinExistence type="inferred from homology"/>